<name>A0A8J4A572_9ACTN</name>
<dbReference type="InterPro" id="IPR005561">
    <property type="entry name" value="ANTAR"/>
</dbReference>
<reference evidence="2" key="1">
    <citation type="submission" date="2021-01" db="EMBL/GenBank/DDBJ databases">
        <title>Whole genome shotgun sequence of Virgisporangium ochraceum NBRC 16418.</title>
        <authorList>
            <person name="Komaki H."/>
            <person name="Tamura T."/>
        </authorList>
    </citation>
    <scope>NUCLEOTIDE SEQUENCE</scope>
    <source>
        <strain evidence="2">NBRC 16418</strain>
    </source>
</reference>
<dbReference type="InterPro" id="IPR036388">
    <property type="entry name" value="WH-like_DNA-bd_sf"/>
</dbReference>
<evidence type="ECO:0000313" key="3">
    <source>
        <dbReference type="Proteomes" id="UP000635606"/>
    </source>
</evidence>
<organism evidence="2 3">
    <name type="scientific">Virgisporangium ochraceum</name>
    <dbReference type="NCBI Taxonomy" id="65505"/>
    <lineage>
        <taxon>Bacteria</taxon>
        <taxon>Bacillati</taxon>
        <taxon>Actinomycetota</taxon>
        <taxon>Actinomycetes</taxon>
        <taxon>Micromonosporales</taxon>
        <taxon>Micromonosporaceae</taxon>
        <taxon>Virgisporangium</taxon>
    </lineage>
</organism>
<dbReference type="AlphaFoldDB" id="A0A8J4A572"/>
<accession>A0A8J4A572</accession>
<gene>
    <name evidence="2" type="ORF">Voc01_100250</name>
</gene>
<dbReference type="EMBL" id="BOPH01000149">
    <property type="protein sequence ID" value="GIJ75108.1"/>
    <property type="molecule type" value="Genomic_DNA"/>
</dbReference>
<comment type="caution">
    <text evidence="2">The sequence shown here is derived from an EMBL/GenBank/DDBJ whole genome shotgun (WGS) entry which is preliminary data.</text>
</comment>
<keyword evidence="3" id="KW-1185">Reference proteome</keyword>
<evidence type="ECO:0000313" key="2">
    <source>
        <dbReference type="EMBL" id="GIJ75108.1"/>
    </source>
</evidence>
<dbReference type="Pfam" id="PF03861">
    <property type="entry name" value="ANTAR"/>
    <property type="match status" value="1"/>
</dbReference>
<sequence>MGAADGPVVQALADVATLALLQERTIRRGEVLPGRLQGALDNRISIEQAKAAVAQADDISVDEAFMLLRDYARRNNRRLKRSGPDHRHRA</sequence>
<feature type="domain" description="ANTAR" evidence="1">
    <location>
        <begin position="35"/>
        <end position="80"/>
    </location>
</feature>
<dbReference type="Proteomes" id="UP000635606">
    <property type="component" value="Unassembled WGS sequence"/>
</dbReference>
<protein>
    <recommendedName>
        <fullName evidence="1">ANTAR domain-containing protein</fullName>
    </recommendedName>
</protein>
<proteinExistence type="predicted"/>
<dbReference type="Gene3D" id="1.10.10.10">
    <property type="entry name" value="Winged helix-like DNA-binding domain superfamily/Winged helix DNA-binding domain"/>
    <property type="match status" value="1"/>
</dbReference>
<evidence type="ECO:0000259" key="1">
    <source>
        <dbReference type="Pfam" id="PF03861"/>
    </source>
</evidence>
<dbReference type="GO" id="GO:0003723">
    <property type="term" value="F:RNA binding"/>
    <property type="evidence" value="ECO:0007669"/>
    <property type="project" value="InterPro"/>
</dbReference>